<evidence type="ECO:0000256" key="3">
    <source>
        <dbReference type="ARBA" id="ARBA00022448"/>
    </source>
</evidence>
<dbReference type="SUPFAM" id="SSF74653">
    <property type="entry name" value="TolA/TonB C-terminal domain"/>
    <property type="match status" value="1"/>
</dbReference>
<organism evidence="11 12">
    <name type="scientific">Zeimonas arvi</name>
    <dbReference type="NCBI Taxonomy" id="2498847"/>
    <lineage>
        <taxon>Bacteria</taxon>
        <taxon>Pseudomonadati</taxon>
        <taxon>Pseudomonadota</taxon>
        <taxon>Betaproteobacteria</taxon>
        <taxon>Burkholderiales</taxon>
        <taxon>Burkholderiaceae</taxon>
        <taxon>Zeimonas</taxon>
    </lineage>
</organism>
<evidence type="ECO:0000256" key="7">
    <source>
        <dbReference type="ARBA" id="ARBA00022927"/>
    </source>
</evidence>
<reference evidence="11 12" key="1">
    <citation type="submission" date="2019-06" db="EMBL/GenBank/DDBJ databases">
        <title>Quisquiliibacterium sp. nov., isolated from a maize field.</title>
        <authorList>
            <person name="Lin S.-Y."/>
            <person name="Tsai C.-F."/>
            <person name="Young C.-C."/>
        </authorList>
    </citation>
    <scope>NUCLEOTIDE SEQUENCE [LARGE SCALE GENOMIC DNA]</scope>
    <source>
        <strain evidence="11 12">CC-CFT501</strain>
    </source>
</reference>
<keyword evidence="4" id="KW-1003">Cell membrane</keyword>
<dbReference type="GO" id="GO:0055085">
    <property type="term" value="P:transmembrane transport"/>
    <property type="evidence" value="ECO:0007669"/>
    <property type="project" value="InterPro"/>
</dbReference>
<evidence type="ECO:0000256" key="8">
    <source>
        <dbReference type="ARBA" id="ARBA00022989"/>
    </source>
</evidence>
<dbReference type="GO" id="GO:0015031">
    <property type="term" value="P:protein transport"/>
    <property type="evidence" value="ECO:0007669"/>
    <property type="project" value="UniProtKB-KW"/>
</dbReference>
<feature type="domain" description="TonB C-terminal" evidence="10">
    <location>
        <begin position="1"/>
        <end position="76"/>
    </location>
</feature>
<evidence type="ECO:0000256" key="2">
    <source>
        <dbReference type="ARBA" id="ARBA00006555"/>
    </source>
</evidence>
<comment type="similarity">
    <text evidence="2">Belongs to the TonB family.</text>
</comment>
<name>A0A5C8NYL2_9BURK</name>
<proteinExistence type="inferred from homology"/>
<dbReference type="PANTHER" id="PTHR33446">
    <property type="entry name" value="PROTEIN TONB-RELATED"/>
    <property type="match status" value="1"/>
</dbReference>
<dbReference type="NCBIfam" id="TIGR01352">
    <property type="entry name" value="tonB_Cterm"/>
    <property type="match status" value="1"/>
</dbReference>
<dbReference type="Gene3D" id="3.30.1150.10">
    <property type="match status" value="1"/>
</dbReference>
<evidence type="ECO:0000256" key="4">
    <source>
        <dbReference type="ARBA" id="ARBA00022475"/>
    </source>
</evidence>
<sequence>MRARRMGDQGEVLLDVRVGIDGRVTDVRLKRSSGSELLDRTAIETVRQWRFTPATVDGQPVAEWYRDWKWVFRLNG</sequence>
<dbReference type="OrthoDB" id="9792439at2"/>
<dbReference type="InterPro" id="IPR051045">
    <property type="entry name" value="TonB-dependent_transducer"/>
</dbReference>
<keyword evidence="8" id="KW-1133">Transmembrane helix</keyword>
<comment type="caution">
    <text evidence="11">The sequence shown here is derived from an EMBL/GenBank/DDBJ whole genome shotgun (WGS) entry which is preliminary data.</text>
</comment>
<evidence type="ECO:0000313" key="12">
    <source>
        <dbReference type="Proteomes" id="UP000321548"/>
    </source>
</evidence>
<comment type="subcellular location">
    <subcellularLocation>
        <location evidence="1">Cell inner membrane</location>
        <topology evidence="1">Single-pass membrane protein</topology>
        <orientation evidence="1">Periplasmic side</orientation>
    </subcellularLocation>
</comment>
<accession>A0A5C8NYL2</accession>
<dbReference type="InterPro" id="IPR037682">
    <property type="entry name" value="TonB_C"/>
</dbReference>
<evidence type="ECO:0000256" key="9">
    <source>
        <dbReference type="ARBA" id="ARBA00023136"/>
    </source>
</evidence>
<keyword evidence="7" id="KW-0653">Protein transport</keyword>
<evidence type="ECO:0000259" key="10">
    <source>
        <dbReference type="PROSITE" id="PS52015"/>
    </source>
</evidence>
<keyword evidence="9" id="KW-0472">Membrane</keyword>
<protein>
    <submittedName>
        <fullName evidence="11">Energy transducer TonB</fullName>
    </submittedName>
</protein>
<evidence type="ECO:0000313" key="11">
    <source>
        <dbReference type="EMBL" id="TXL66172.1"/>
    </source>
</evidence>
<evidence type="ECO:0000256" key="6">
    <source>
        <dbReference type="ARBA" id="ARBA00022692"/>
    </source>
</evidence>
<dbReference type="PANTHER" id="PTHR33446:SF2">
    <property type="entry name" value="PROTEIN TONB"/>
    <property type="match status" value="1"/>
</dbReference>
<gene>
    <name evidence="11" type="ORF">FHP08_08845</name>
</gene>
<keyword evidence="3" id="KW-0813">Transport</keyword>
<keyword evidence="12" id="KW-1185">Reference proteome</keyword>
<dbReference type="InterPro" id="IPR006260">
    <property type="entry name" value="TonB/TolA_C"/>
</dbReference>
<dbReference type="GO" id="GO:0031992">
    <property type="term" value="F:energy transducer activity"/>
    <property type="evidence" value="ECO:0007669"/>
    <property type="project" value="TreeGrafter"/>
</dbReference>
<evidence type="ECO:0000256" key="1">
    <source>
        <dbReference type="ARBA" id="ARBA00004383"/>
    </source>
</evidence>
<dbReference type="Pfam" id="PF03544">
    <property type="entry name" value="TonB_C"/>
    <property type="match status" value="1"/>
</dbReference>
<evidence type="ECO:0000256" key="5">
    <source>
        <dbReference type="ARBA" id="ARBA00022519"/>
    </source>
</evidence>
<dbReference type="AlphaFoldDB" id="A0A5C8NYL2"/>
<keyword evidence="5" id="KW-0997">Cell inner membrane</keyword>
<keyword evidence="6" id="KW-0812">Transmembrane</keyword>
<dbReference type="PROSITE" id="PS52015">
    <property type="entry name" value="TONB_CTD"/>
    <property type="match status" value="1"/>
</dbReference>
<dbReference type="Proteomes" id="UP000321548">
    <property type="component" value="Unassembled WGS sequence"/>
</dbReference>
<dbReference type="EMBL" id="VDUY01000003">
    <property type="protein sequence ID" value="TXL66172.1"/>
    <property type="molecule type" value="Genomic_DNA"/>
</dbReference>
<dbReference type="GO" id="GO:0098797">
    <property type="term" value="C:plasma membrane protein complex"/>
    <property type="evidence" value="ECO:0007669"/>
    <property type="project" value="TreeGrafter"/>
</dbReference>